<dbReference type="EMBL" id="KZ819639">
    <property type="protein sequence ID" value="PWN88029.1"/>
    <property type="molecule type" value="Genomic_DNA"/>
</dbReference>
<evidence type="ECO:0000256" key="3">
    <source>
        <dbReference type="SAM" id="SignalP"/>
    </source>
</evidence>
<dbReference type="GeneID" id="37040225"/>
<keyword evidence="3" id="KW-0732">Signal</keyword>
<feature type="signal peptide" evidence="3">
    <location>
        <begin position="1"/>
        <end position="18"/>
    </location>
</feature>
<dbReference type="Proteomes" id="UP000245768">
    <property type="component" value="Unassembled WGS sequence"/>
</dbReference>
<dbReference type="PANTHER" id="PTHR33630">
    <property type="entry name" value="CUTINASE RV1984C-RELATED-RELATED"/>
    <property type="match status" value="1"/>
</dbReference>
<evidence type="ECO:0000256" key="1">
    <source>
        <dbReference type="ARBA" id="ARBA00022801"/>
    </source>
</evidence>
<evidence type="ECO:0000313" key="5">
    <source>
        <dbReference type="Proteomes" id="UP000245768"/>
    </source>
</evidence>
<protein>
    <submittedName>
        <fullName evidence="4">Alpha/beta-hydrolase</fullName>
    </submittedName>
</protein>
<dbReference type="InterPro" id="IPR029058">
    <property type="entry name" value="AB_hydrolase_fold"/>
</dbReference>
<dbReference type="InParanoid" id="A0A316YFN3"/>
<accession>A0A316YFN3</accession>
<sequence>MLLPVLALGALLFVHAAAAPLLAARQDGCKDYVLIEARGTFEPQGPSIGFRNMIERTLSSVPRGGHHVVVYPAAPDATQLTTLIGRQDITDYINNGTKGCPTQKYALLGYSQGATVVNEATQVFFNQSSIQARQTKAVLLIGNPYHLPNKDGNVDEDGGNRTSNYTGALVGTLNATIAPSYYDTGKVRDICHTTDLVCTGISLDSLFSSSHLSYGFTQSVQDLGVDFLTQQL</sequence>
<dbReference type="InterPro" id="IPR000675">
    <property type="entry name" value="Cutinase/axe"/>
</dbReference>
<keyword evidence="5" id="KW-1185">Reference proteome</keyword>
<dbReference type="STRING" id="215250.A0A316YFN3"/>
<evidence type="ECO:0000256" key="2">
    <source>
        <dbReference type="ARBA" id="ARBA00023157"/>
    </source>
</evidence>
<evidence type="ECO:0000313" key="4">
    <source>
        <dbReference type="EMBL" id="PWN88029.1"/>
    </source>
</evidence>
<keyword evidence="1 4" id="KW-0378">Hydrolase</keyword>
<dbReference type="PANTHER" id="PTHR33630:SF9">
    <property type="entry name" value="CUTINASE 4"/>
    <property type="match status" value="1"/>
</dbReference>
<dbReference type="Gene3D" id="3.40.50.1820">
    <property type="entry name" value="alpha/beta hydrolase"/>
    <property type="match status" value="1"/>
</dbReference>
<proteinExistence type="predicted"/>
<dbReference type="GO" id="GO:0052689">
    <property type="term" value="F:carboxylic ester hydrolase activity"/>
    <property type="evidence" value="ECO:0007669"/>
    <property type="project" value="UniProtKB-ARBA"/>
</dbReference>
<name>A0A316YFN3_9BASI</name>
<keyword evidence="2" id="KW-1015">Disulfide bond</keyword>
<dbReference type="SUPFAM" id="SSF53474">
    <property type="entry name" value="alpha/beta-Hydrolases"/>
    <property type="match status" value="1"/>
</dbReference>
<dbReference type="RefSeq" id="XP_025375227.1">
    <property type="nucleotide sequence ID" value="XM_025518309.1"/>
</dbReference>
<reference evidence="4 5" key="1">
    <citation type="journal article" date="2018" name="Mol. Biol. Evol.">
        <title>Broad Genomic Sampling Reveals a Smut Pathogenic Ancestry of the Fungal Clade Ustilaginomycotina.</title>
        <authorList>
            <person name="Kijpornyongpan T."/>
            <person name="Mondo S.J."/>
            <person name="Barry K."/>
            <person name="Sandor L."/>
            <person name="Lee J."/>
            <person name="Lipzen A."/>
            <person name="Pangilinan J."/>
            <person name="LaButti K."/>
            <person name="Hainaut M."/>
            <person name="Henrissat B."/>
            <person name="Grigoriev I.V."/>
            <person name="Spatafora J.W."/>
            <person name="Aime M.C."/>
        </authorList>
    </citation>
    <scope>NUCLEOTIDE SEQUENCE [LARGE SCALE GENOMIC DNA]</scope>
    <source>
        <strain evidence="4 5">MCA 4198</strain>
    </source>
</reference>
<gene>
    <name evidence="4" type="ORF">FA10DRAFT_182237</name>
</gene>
<organism evidence="4 5">
    <name type="scientific">Acaromyces ingoldii</name>
    <dbReference type="NCBI Taxonomy" id="215250"/>
    <lineage>
        <taxon>Eukaryota</taxon>
        <taxon>Fungi</taxon>
        <taxon>Dikarya</taxon>
        <taxon>Basidiomycota</taxon>
        <taxon>Ustilaginomycotina</taxon>
        <taxon>Exobasidiomycetes</taxon>
        <taxon>Exobasidiales</taxon>
        <taxon>Cryptobasidiaceae</taxon>
        <taxon>Acaromyces</taxon>
    </lineage>
</organism>
<feature type="chain" id="PRO_5016245531" evidence="3">
    <location>
        <begin position="19"/>
        <end position="232"/>
    </location>
</feature>
<dbReference type="Pfam" id="PF01083">
    <property type="entry name" value="Cutinase"/>
    <property type="match status" value="1"/>
</dbReference>
<dbReference type="OrthoDB" id="2586582at2759"/>
<dbReference type="SMART" id="SM01110">
    <property type="entry name" value="Cutinase"/>
    <property type="match status" value="1"/>
</dbReference>
<dbReference type="AlphaFoldDB" id="A0A316YFN3"/>